<evidence type="ECO:0000313" key="1">
    <source>
        <dbReference type="EMBL" id="GAH24867.1"/>
    </source>
</evidence>
<dbReference type="AlphaFoldDB" id="X1DX43"/>
<organism evidence="1">
    <name type="scientific">marine sediment metagenome</name>
    <dbReference type="NCBI Taxonomy" id="412755"/>
    <lineage>
        <taxon>unclassified sequences</taxon>
        <taxon>metagenomes</taxon>
        <taxon>ecological metagenomes</taxon>
    </lineage>
</organism>
<dbReference type="InterPro" id="IPR017587">
    <property type="entry name" value="YqeC"/>
</dbReference>
<accession>X1DX43</accession>
<comment type="caution">
    <text evidence="1">The sequence shown here is derived from an EMBL/GenBank/DDBJ whole genome shotgun (WGS) entry which is preliminary data.</text>
</comment>
<evidence type="ECO:0008006" key="2">
    <source>
        <dbReference type="Google" id="ProtNLM"/>
    </source>
</evidence>
<reference evidence="1" key="1">
    <citation type="journal article" date="2014" name="Front. Microbiol.">
        <title>High frequency of phylogenetically diverse reductive dehalogenase-homologous genes in deep subseafloor sedimentary metagenomes.</title>
        <authorList>
            <person name="Kawai M."/>
            <person name="Futagami T."/>
            <person name="Toyoda A."/>
            <person name="Takaki Y."/>
            <person name="Nishi S."/>
            <person name="Hori S."/>
            <person name="Arai W."/>
            <person name="Tsubouchi T."/>
            <person name="Morono Y."/>
            <person name="Uchiyama I."/>
            <person name="Ito T."/>
            <person name="Fujiyama A."/>
            <person name="Inagaki F."/>
            <person name="Takami H."/>
        </authorList>
    </citation>
    <scope>NUCLEOTIDE SEQUENCE</scope>
    <source>
        <strain evidence="1">Expedition CK06-06</strain>
    </source>
</reference>
<sequence length="269" mass="29857">MLISEALDLKERAFISLVGAGGKSTLFNRLAEELAYKNKRMILTTTTKMFSWQLAPFVKKGRLIEGHNEEPVRESIKKYFSLESKGGRLAVIGEKIEDKGEEKVSGPPPDWLDKWWEDKLADYFLIEADGAAGRPVKAPASYEPVIPLSTTDLIGMIGIDALGLSLQEENVFRSQIFSRLTGLKLGEKIGIEALAFLICHPQGLFKGVPPGCCCHLFINKAEDSKDLKMAEELTFQVLKICHRRISDIIIGAAGQKEVVAEVIRKEKTP</sequence>
<gene>
    <name evidence="1" type="ORF">S03H2_07629</name>
</gene>
<name>X1DX43_9ZZZZ</name>
<proteinExistence type="predicted"/>
<dbReference type="Pfam" id="PF19842">
    <property type="entry name" value="YqeC"/>
    <property type="match status" value="1"/>
</dbReference>
<dbReference type="EMBL" id="BARU01003555">
    <property type="protein sequence ID" value="GAH24867.1"/>
    <property type="molecule type" value="Genomic_DNA"/>
</dbReference>
<protein>
    <recommendedName>
        <fullName evidence="2">Selenium-dependent hydroxylase accessory protein YqeC</fullName>
    </recommendedName>
</protein>
<dbReference type="NCBIfam" id="TIGR03172">
    <property type="entry name" value="selenium cofactor biosynthesis protein YqeC"/>
    <property type="match status" value="1"/>
</dbReference>